<gene>
    <name evidence="2" type="ORF">NDU88_004124</name>
</gene>
<keyword evidence="3" id="KW-1185">Reference proteome</keyword>
<sequence>MTKEGSDSHPVGKQATGVSIKAGCKDVPTITEAPGGVSSREKELWADIRLAEGSLDSNNPQDCGEGQTEETKNLEQTRQYENLTTHNNTQEQEERAKETHNLVKKCPESRDRKGIVREKTRIAIGDDMDKDWTFETGKAENDGRNIDWSKEGEIHFIH</sequence>
<evidence type="ECO:0000313" key="3">
    <source>
        <dbReference type="Proteomes" id="UP001066276"/>
    </source>
</evidence>
<evidence type="ECO:0000256" key="1">
    <source>
        <dbReference type="SAM" id="MobiDB-lite"/>
    </source>
</evidence>
<dbReference type="EMBL" id="JANPWB010000009">
    <property type="protein sequence ID" value="KAJ1151341.1"/>
    <property type="molecule type" value="Genomic_DNA"/>
</dbReference>
<feature type="region of interest" description="Disordered" evidence="1">
    <location>
        <begin position="1"/>
        <end position="78"/>
    </location>
</feature>
<evidence type="ECO:0000313" key="2">
    <source>
        <dbReference type="EMBL" id="KAJ1151341.1"/>
    </source>
</evidence>
<dbReference type="AlphaFoldDB" id="A0AAV7REU8"/>
<protein>
    <submittedName>
        <fullName evidence="2">Uncharacterized protein</fullName>
    </submittedName>
</protein>
<accession>A0AAV7REU8</accession>
<name>A0AAV7REU8_PLEWA</name>
<proteinExistence type="predicted"/>
<dbReference type="Proteomes" id="UP001066276">
    <property type="component" value="Chromosome 5"/>
</dbReference>
<comment type="caution">
    <text evidence="2">The sequence shown here is derived from an EMBL/GenBank/DDBJ whole genome shotgun (WGS) entry which is preliminary data.</text>
</comment>
<organism evidence="2 3">
    <name type="scientific">Pleurodeles waltl</name>
    <name type="common">Iberian ribbed newt</name>
    <dbReference type="NCBI Taxonomy" id="8319"/>
    <lineage>
        <taxon>Eukaryota</taxon>
        <taxon>Metazoa</taxon>
        <taxon>Chordata</taxon>
        <taxon>Craniata</taxon>
        <taxon>Vertebrata</taxon>
        <taxon>Euteleostomi</taxon>
        <taxon>Amphibia</taxon>
        <taxon>Batrachia</taxon>
        <taxon>Caudata</taxon>
        <taxon>Salamandroidea</taxon>
        <taxon>Salamandridae</taxon>
        <taxon>Pleurodelinae</taxon>
        <taxon>Pleurodeles</taxon>
    </lineage>
</organism>
<reference evidence="2" key="1">
    <citation type="journal article" date="2022" name="bioRxiv">
        <title>Sequencing and chromosome-scale assembly of the giantPleurodeles waltlgenome.</title>
        <authorList>
            <person name="Brown T."/>
            <person name="Elewa A."/>
            <person name="Iarovenko S."/>
            <person name="Subramanian E."/>
            <person name="Araus A.J."/>
            <person name="Petzold A."/>
            <person name="Susuki M."/>
            <person name="Suzuki K.-i.T."/>
            <person name="Hayashi T."/>
            <person name="Toyoda A."/>
            <person name="Oliveira C."/>
            <person name="Osipova E."/>
            <person name="Leigh N.D."/>
            <person name="Simon A."/>
            <person name="Yun M.H."/>
        </authorList>
    </citation>
    <scope>NUCLEOTIDE SEQUENCE</scope>
    <source>
        <strain evidence="2">20211129_DDA</strain>
        <tissue evidence="2">Liver</tissue>
    </source>
</reference>
<feature type="compositionally biased region" description="Basic and acidic residues" evidence="1">
    <location>
        <begin position="39"/>
        <end position="50"/>
    </location>
</feature>